<feature type="transmembrane region" description="Helical" evidence="1">
    <location>
        <begin position="33"/>
        <end position="54"/>
    </location>
</feature>
<dbReference type="Proteomes" id="UP000261032">
    <property type="component" value="Unassembled WGS sequence"/>
</dbReference>
<gene>
    <name evidence="2" type="ORF">DXB93_12495</name>
</gene>
<dbReference type="GeneID" id="64195813"/>
<evidence type="ECO:0000313" key="3">
    <source>
        <dbReference type="Proteomes" id="UP000261032"/>
    </source>
</evidence>
<accession>A0A3E3ECY8</accession>
<sequence>MEDNTKRLIVMSILAYAIGTFIFAAGLMTKTAVSIILFYIIASILIICGILALYNNYKKNHQIKLYLYLIVVGIVFLFLNTTVLINNL</sequence>
<dbReference type="EMBL" id="QUSL01000021">
    <property type="protein sequence ID" value="RGD83725.1"/>
    <property type="molecule type" value="Genomic_DNA"/>
</dbReference>
<dbReference type="AlphaFoldDB" id="A0A3E3ECY8"/>
<reference evidence="2 3" key="1">
    <citation type="submission" date="2018-08" db="EMBL/GenBank/DDBJ databases">
        <title>A genome reference for cultivated species of the human gut microbiota.</title>
        <authorList>
            <person name="Zou Y."/>
            <person name="Xue W."/>
            <person name="Luo G."/>
        </authorList>
    </citation>
    <scope>NUCLEOTIDE SEQUENCE [LARGE SCALE GENOMIC DNA]</scope>
    <source>
        <strain evidence="2 3">OM06-4</strain>
    </source>
</reference>
<comment type="caution">
    <text evidence="2">The sequence shown here is derived from an EMBL/GenBank/DDBJ whole genome shotgun (WGS) entry which is preliminary data.</text>
</comment>
<keyword evidence="1" id="KW-0472">Membrane</keyword>
<evidence type="ECO:0000313" key="2">
    <source>
        <dbReference type="EMBL" id="RGD83725.1"/>
    </source>
</evidence>
<protein>
    <submittedName>
        <fullName evidence="2">Uncharacterized protein</fullName>
    </submittedName>
</protein>
<keyword evidence="1" id="KW-0812">Transmembrane</keyword>
<proteinExistence type="predicted"/>
<name>A0A3E3ECY8_9FIRM</name>
<feature type="transmembrane region" description="Helical" evidence="1">
    <location>
        <begin position="66"/>
        <end position="85"/>
    </location>
</feature>
<keyword evidence="1" id="KW-1133">Transmembrane helix</keyword>
<feature type="transmembrane region" description="Helical" evidence="1">
    <location>
        <begin position="7"/>
        <end position="27"/>
    </location>
</feature>
<dbReference type="RefSeq" id="WP_029480014.1">
    <property type="nucleotide sequence ID" value="NZ_CAXMZD010000002.1"/>
</dbReference>
<evidence type="ECO:0000256" key="1">
    <source>
        <dbReference type="SAM" id="Phobius"/>
    </source>
</evidence>
<organism evidence="2 3">
    <name type="scientific">Thomasclavelia ramosa</name>
    <dbReference type="NCBI Taxonomy" id="1547"/>
    <lineage>
        <taxon>Bacteria</taxon>
        <taxon>Bacillati</taxon>
        <taxon>Bacillota</taxon>
        <taxon>Erysipelotrichia</taxon>
        <taxon>Erysipelotrichales</taxon>
        <taxon>Coprobacillaceae</taxon>
        <taxon>Thomasclavelia</taxon>
    </lineage>
</organism>